<accession>A0ABW7Y3B9</accession>
<dbReference type="RefSeq" id="WP_398657178.1">
    <property type="nucleotide sequence ID" value="NZ_JBITDC010000006.1"/>
</dbReference>
<keyword evidence="3" id="KW-1185">Reference proteome</keyword>
<name>A0ABW7Y3B9_STRCE</name>
<sequence>MIKQVSHPVPGTDPAGFTLALEVAYELHAPQGRAPEVATAHGTGRRATATATSTTAGRGRRRTVRG</sequence>
<comment type="caution">
    <text evidence="2">The sequence shown here is derived from an EMBL/GenBank/DDBJ whole genome shotgun (WGS) entry which is preliminary data.</text>
</comment>
<dbReference type="Proteomes" id="UP001612415">
    <property type="component" value="Unassembled WGS sequence"/>
</dbReference>
<feature type="region of interest" description="Disordered" evidence="1">
    <location>
        <begin position="34"/>
        <end position="66"/>
    </location>
</feature>
<organism evidence="2 3">
    <name type="scientific">Streptomyces cellulosae</name>
    <dbReference type="NCBI Taxonomy" id="1968"/>
    <lineage>
        <taxon>Bacteria</taxon>
        <taxon>Bacillati</taxon>
        <taxon>Actinomycetota</taxon>
        <taxon>Actinomycetes</taxon>
        <taxon>Kitasatosporales</taxon>
        <taxon>Streptomycetaceae</taxon>
        <taxon>Streptomyces</taxon>
    </lineage>
</organism>
<proteinExistence type="predicted"/>
<feature type="compositionally biased region" description="Low complexity" evidence="1">
    <location>
        <begin position="38"/>
        <end position="57"/>
    </location>
</feature>
<reference evidence="2 3" key="1">
    <citation type="submission" date="2024-10" db="EMBL/GenBank/DDBJ databases">
        <title>The Natural Products Discovery Center: Release of the First 8490 Sequenced Strains for Exploring Actinobacteria Biosynthetic Diversity.</title>
        <authorList>
            <person name="Kalkreuter E."/>
            <person name="Kautsar S.A."/>
            <person name="Yang D."/>
            <person name="Bader C.D."/>
            <person name="Teijaro C.N."/>
            <person name="Fluegel L."/>
            <person name="Davis C.M."/>
            <person name="Simpson J.R."/>
            <person name="Lauterbach L."/>
            <person name="Steele A.D."/>
            <person name="Gui C."/>
            <person name="Meng S."/>
            <person name="Li G."/>
            <person name="Viehrig K."/>
            <person name="Ye F."/>
            <person name="Su P."/>
            <person name="Kiefer A.F."/>
            <person name="Nichols A."/>
            <person name="Cepeda A.J."/>
            <person name="Yan W."/>
            <person name="Fan B."/>
            <person name="Jiang Y."/>
            <person name="Adhikari A."/>
            <person name="Zheng C.-J."/>
            <person name="Schuster L."/>
            <person name="Cowan T.M."/>
            <person name="Smanski M.J."/>
            <person name="Chevrette M.G."/>
            <person name="De Carvalho L.P.S."/>
            <person name="Shen B."/>
        </authorList>
    </citation>
    <scope>NUCLEOTIDE SEQUENCE [LARGE SCALE GENOMIC DNA]</scope>
    <source>
        <strain evidence="2 3">NPDC051599</strain>
    </source>
</reference>
<evidence type="ECO:0000313" key="3">
    <source>
        <dbReference type="Proteomes" id="UP001612415"/>
    </source>
</evidence>
<protein>
    <submittedName>
        <fullName evidence="2">Uncharacterized protein</fullName>
    </submittedName>
</protein>
<gene>
    <name evidence="2" type="ORF">ACIA8P_17380</name>
</gene>
<evidence type="ECO:0000256" key="1">
    <source>
        <dbReference type="SAM" id="MobiDB-lite"/>
    </source>
</evidence>
<evidence type="ECO:0000313" key="2">
    <source>
        <dbReference type="EMBL" id="MFI5676427.1"/>
    </source>
</evidence>
<dbReference type="EMBL" id="JBITDC010000006">
    <property type="protein sequence ID" value="MFI5676427.1"/>
    <property type="molecule type" value="Genomic_DNA"/>
</dbReference>